<keyword evidence="1" id="KW-0732">Signal</keyword>
<dbReference type="PANTHER" id="PTHR33835:SF1">
    <property type="entry name" value="METALLO-BETA-LACTAMASE DOMAIN-CONTAINING PROTEIN"/>
    <property type="match status" value="1"/>
</dbReference>
<evidence type="ECO:0000313" key="3">
    <source>
        <dbReference type="Proteomes" id="UP000007264"/>
    </source>
</evidence>
<dbReference type="SUPFAM" id="SSF56281">
    <property type="entry name" value="Metallo-hydrolase/oxidoreductase"/>
    <property type="match status" value="1"/>
</dbReference>
<proteinExistence type="predicted"/>
<evidence type="ECO:0008006" key="4">
    <source>
        <dbReference type="Google" id="ProtNLM"/>
    </source>
</evidence>
<dbReference type="InterPro" id="IPR025638">
    <property type="entry name" value="DUF4336"/>
</dbReference>
<dbReference type="InterPro" id="IPR036866">
    <property type="entry name" value="RibonucZ/Hydroxyglut_hydro"/>
</dbReference>
<keyword evidence="3" id="KW-1185">Reference proteome</keyword>
<feature type="signal peptide" evidence="1">
    <location>
        <begin position="1"/>
        <end position="15"/>
    </location>
</feature>
<dbReference type="PANTHER" id="PTHR33835">
    <property type="entry name" value="YALI0C07656P"/>
    <property type="match status" value="1"/>
</dbReference>
<gene>
    <name evidence="2" type="ORF">COCSUDRAFT_20322</name>
</gene>
<dbReference type="RefSeq" id="XP_005643252.1">
    <property type="nucleotide sequence ID" value="XM_005643195.1"/>
</dbReference>
<dbReference type="Proteomes" id="UP000007264">
    <property type="component" value="Unassembled WGS sequence"/>
</dbReference>
<reference evidence="2 3" key="1">
    <citation type="journal article" date="2012" name="Genome Biol.">
        <title>The genome of the polar eukaryotic microalga coccomyxa subellipsoidea reveals traits of cold adaptation.</title>
        <authorList>
            <person name="Blanc G."/>
            <person name="Agarkova I."/>
            <person name="Grimwood J."/>
            <person name="Kuo A."/>
            <person name="Brueggeman A."/>
            <person name="Dunigan D."/>
            <person name="Gurnon J."/>
            <person name="Ladunga I."/>
            <person name="Lindquist E."/>
            <person name="Lucas S."/>
            <person name="Pangilinan J."/>
            <person name="Proschold T."/>
            <person name="Salamov A."/>
            <person name="Schmutz J."/>
            <person name="Weeks D."/>
            <person name="Yamada T."/>
            <person name="Claverie J.M."/>
            <person name="Grigoriev I."/>
            <person name="Van Etten J."/>
            <person name="Lomsadze A."/>
            <person name="Borodovsky M."/>
        </authorList>
    </citation>
    <scope>NUCLEOTIDE SEQUENCE [LARGE SCALE GENOMIC DNA]</scope>
    <source>
        <strain evidence="2 3">C-169</strain>
    </source>
</reference>
<sequence>MVACFFSTEWPLLTCLPALFHPSPPVCLPCTGAVLKQVAENAWAAERPFVWLGIDVGGCMAVLRLSDGSLWVHSPVQLDDDLAAALAELGEVKHIVTPNYEHTKYAKQWIERYPGARSYACPGLKQKEPEVPYTTELGGGGGDPPEWLGEVQSTWLSYERNPFNGKPFFNEVGHTVQGICFLTDLKCLNYPSQVPGGTKLFKFGMDRIYLPVYRNFMIKEKGEYVGAMQRIFEEWDFDAILPCHGDFVSKNGKEVLRKHLKLQ</sequence>
<organism evidence="2 3">
    <name type="scientific">Coccomyxa subellipsoidea (strain C-169)</name>
    <name type="common">Green microalga</name>
    <dbReference type="NCBI Taxonomy" id="574566"/>
    <lineage>
        <taxon>Eukaryota</taxon>
        <taxon>Viridiplantae</taxon>
        <taxon>Chlorophyta</taxon>
        <taxon>core chlorophytes</taxon>
        <taxon>Trebouxiophyceae</taxon>
        <taxon>Trebouxiophyceae incertae sedis</taxon>
        <taxon>Coccomyxaceae</taxon>
        <taxon>Coccomyxa</taxon>
        <taxon>Coccomyxa subellipsoidea</taxon>
    </lineage>
</organism>
<dbReference type="GeneID" id="17036754"/>
<protein>
    <recommendedName>
        <fullName evidence="4">Metallo-beta-lactamase domain-containing protein</fullName>
    </recommendedName>
</protein>
<dbReference type="eggNOG" id="ENOG502RZ4V">
    <property type="taxonomic scope" value="Eukaryota"/>
</dbReference>
<dbReference type="KEGG" id="csl:COCSUDRAFT_20322"/>
<accession>I0YJY9</accession>
<name>I0YJY9_COCSC</name>
<dbReference type="AlphaFoldDB" id="I0YJY9"/>
<evidence type="ECO:0000313" key="2">
    <source>
        <dbReference type="EMBL" id="EIE18708.1"/>
    </source>
</evidence>
<comment type="caution">
    <text evidence="2">The sequence shown here is derived from an EMBL/GenBank/DDBJ whole genome shotgun (WGS) entry which is preliminary data.</text>
</comment>
<dbReference type="EMBL" id="AGSI01000022">
    <property type="protein sequence ID" value="EIE18708.1"/>
    <property type="molecule type" value="Genomic_DNA"/>
</dbReference>
<dbReference type="OrthoDB" id="421671at2759"/>
<evidence type="ECO:0000256" key="1">
    <source>
        <dbReference type="SAM" id="SignalP"/>
    </source>
</evidence>
<dbReference type="Pfam" id="PF14234">
    <property type="entry name" value="DUF4336"/>
    <property type="match status" value="1"/>
</dbReference>
<feature type="chain" id="PRO_5012090577" description="Metallo-beta-lactamase domain-containing protein" evidence="1">
    <location>
        <begin position="16"/>
        <end position="263"/>
    </location>
</feature>